<dbReference type="InParanoid" id="A0A7G1GBU1"/>
<dbReference type="KEGG" id="ocy:OSSY52_21230"/>
<dbReference type="EMBL" id="AP018712">
    <property type="protein sequence ID" value="BBE31982.1"/>
    <property type="molecule type" value="Genomic_DNA"/>
</dbReference>
<name>A0A7G1GBU1_9BACT</name>
<evidence type="ECO:0008006" key="3">
    <source>
        <dbReference type="Google" id="ProtNLM"/>
    </source>
</evidence>
<keyword evidence="2" id="KW-1185">Reference proteome</keyword>
<protein>
    <recommendedName>
        <fullName evidence="3">Alpha-ribazole kinase</fullName>
    </recommendedName>
</protein>
<dbReference type="Proteomes" id="UP000516361">
    <property type="component" value="Chromosome"/>
</dbReference>
<dbReference type="AlphaFoldDB" id="A0A7G1GBU1"/>
<reference evidence="1 2" key="1">
    <citation type="submission" date="2018-06" db="EMBL/GenBank/DDBJ databases">
        <title>Genome sequencing of Oceanotoga sp. sy52.</title>
        <authorList>
            <person name="Mori K."/>
        </authorList>
    </citation>
    <scope>NUCLEOTIDE SEQUENCE [LARGE SCALE GENOMIC DNA]</scope>
    <source>
        <strain evidence="2">sy52</strain>
    </source>
</reference>
<organism evidence="1 2">
    <name type="scientific">Tepiditoga spiralis</name>
    <dbReference type="NCBI Taxonomy" id="2108365"/>
    <lineage>
        <taxon>Bacteria</taxon>
        <taxon>Thermotogati</taxon>
        <taxon>Thermotogota</taxon>
        <taxon>Thermotogae</taxon>
        <taxon>Petrotogales</taxon>
        <taxon>Petrotogaceae</taxon>
        <taxon>Tepiditoga</taxon>
    </lineage>
</organism>
<gene>
    <name evidence="1" type="ORF">OSSY52_21230</name>
</gene>
<evidence type="ECO:0000313" key="2">
    <source>
        <dbReference type="Proteomes" id="UP000516361"/>
    </source>
</evidence>
<dbReference type="RefSeq" id="WP_190614841.1">
    <property type="nucleotide sequence ID" value="NZ_AP018712.1"/>
</dbReference>
<evidence type="ECO:0000313" key="1">
    <source>
        <dbReference type="EMBL" id="BBE31982.1"/>
    </source>
</evidence>
<accession>A0A7G1GBU1</accession>
<proteinExistence type="predicted"/>
<sequence length="241" mass="27225">MNFTKKINTFRDISIFKKENTYFVFAVDSVGAIGEKENDKLNIPVKISAKYNMRVCLNEIYSVGVKPEVVFSIVSNEWNETGKNIYSGILSELKENNLESIEVNGSTEENFKTSMTAFGLTVMGTSNKLYFRNTKKGDKVYLIGLPRVGKEVLKNEKDNLNPLMIEEIFKNHKIGDFLPCGSKGISNELKILEKENNLKVNIIEMYDIDFNKSAGPATCGIFTSSENIILNNVKFIGRMEE</sequence>